<reference evidence="1 2" key="1">
    <citation type="journal article" date="2015" name="Genome Announc.">
        <title>Expanding the biotechnology potential of lactobacilli through comparative genomics of 213 strains and associated genera.</title>
        <authorList>
            <person name="Sun Z."/>
            <person name="Harris H.M."/>
            <person name="McCann A."/>
            <person name="Guo C."/>
            <person name="Argimon S."/>
            <person name="Zhang W."/>
            <person name="Yang X."/>
            <person name="Jeffery I.B."/>
            <person name="Cooney J.C."/>
            <person name="Kagawa T.F."/>
            <person name="Liu W."/>
            <person name="Song Y."/>
            <person name="Salvetti E."/>
            <person name="Wrobel A."/>
            <person name="Rasinkangas P."/>
            <person name="Parkhill J."/>
            <person name="Rea M.C."/>
            <person name="O'Sullivan O."/>
            <person name="Ritari J."/>
            <person name="Douillard F.P."/>
            <person name="Paul Ross R."/>
            <person name="Yang R."/>
            <person name="Briner A.E."/>
            <person name="Felis G.E."/>
            <person name="de Vos W.M."/>
            <person name="Barrangou R."/>
            <person name="Klaenhammer T.R."/>
            <person name="Caufield P.W."/>
            <person name="Cui Y."/>
            <person name="Zhang H."/>
            <person name="O'Toole P.W."/>
        </authorList>
    </citation>
    <scope>NUCLEOTIDE SEQUENCE [LARGE SCALE GENOMIC DNA]</scope>
    <source>
        <strain evidence="1 2">ATCC 27304</strain>
    </source>
</reference>
<organism evidence="1 2">
    <name type="scientific">Liquorilactobacillus mali</name>
    <dbReference type="NCBI Taxonomy" id="1618"/>
    <lineage>
        <taxon>Bacteria</taxon>
        <taxon>Bacillati</taxon>
        <taxon>Bacillota</taxon>
        <taxon>Bacilli</taxon>
        <taxon>Lactobacillales</taxon>
        <taxon>Lactobacillaceae</taxon>
        <taxon>Liquorilactobacillus</taxon>
    </lineage>
</organism>
<accession>A0A0R2FRU2</accession>
<dbReference type="EMBL" id="JQAR01000005">
    <property type="protein sequence ID" value="KRN31096.1"/>
    <property type="molecule type" value="Genomic_DNA"/>
</dbReference>
<dbReference type="AlphaFoldDB" id="A0A0R2FRU2"/>
<dbReference type="STRING" id="1618.IV36_GL001901"/>
<sequence>MSMYIGFNRLTIQPFDDKLAKAGDPIIIQGDPNKGATVKAEIKGLSKDAVKVSGSNIGYYISRKGVGDVTVDFDLLDIQNADQTRILGREESTAGVQYTGDKTEAPFCAIMMESEDGQGNTALVGMFYGVFSQDGETLNTKEEGSTFTPDAESYTFTASGSKQTATKGKYMAKYAGNDEAAITEIRSNVLLEGTTPDVG</sequence>
<proteinExistence type="predicted"/>
<protein>
    <submittedName>
        <fullName evidence="1">Major tail protein</fullName>
    </submittedName>
</protein>
<gene>
    <name evidence="1" type="ORF">IV36_GL001901</name>
</gene>
<dbReference type="PATRIC" id="fig|1618.3.peg.1939"/>
<dbReference type="OrthoDB" id="2408663at2"/>
<name>A0A0R2FRU2_9LACO</name>
<dbReference type="RefSeq" id="WP_056990840.1">
    <property type="nucleotide sequence ID" value="NZ_JAHBBV010000008.1"/>
</dbReference>
<evidence type="ECO:0000313" key="1">
    <source>
        <dbReference type="EMBL" id="KRN31096.1"/>
    </source>
</evidence>
<dbReference type="NCBIfam" id="TIGR01603">
    <property type="entry name" value="maj_tail_phi13"/>
    <property type="match status" value="1"/>
</dbReference>
<comment type="caution">
    <text evidence="1">The sequence shown here is derived from an EMBL/GenBank/DDBJ whole genome shotgun (WGS) entry which is preliminary data.</text>
</comment>
<dbReference type="Proteomes" id="UP000051727">
    <property type="component" value="Unassembled WGS sequence"/>
</dbReference>
<dbReference type="InterPro" id="IPR006724">
    <property type="entry name" value="Phage_TTP"/>
</dbReference>
<evidence type="ECO:0000313" key="2">
    <source>
        <dbReference type="Proteomes" id="UP000051727"/>
    </source>
</evidence>
<dbReference type="Pfam" id="PF04630">
    <property type="entry name" value="Phage_TTP_1"/>
    <property type="match status" value="1"/>
</dbReference>
<dbReference type="InterPro" id="IPR006490">
    <property type="entry name" value="Maj_tail_phi13"/>
</dbReference>